<feature type="transmembrane region" description="Helical" evidence="1">
    <location>
        <begin position="132"/>
        <end position="158"/>
    </location>
</feature>
<dbReference type="EMBL" id="JAOZYB010000330">
    <property type="protein sequence ID" value="MEB3965511.1"/>
    <property type="molecule type" value="Genomic_DNA"/>
</dbReference>
<evidence type="ECO:0000256" key="1">
    <source>
        <dbReference type="SAM" id="Phobius"/>
    </source>
</evidence>
<keyword evidence="1" id="KW-0472">Membrane</keyword>
<reference evidence="2 3" key="1">
    <citation type="submission" date="2022-10" db="EMBL/GenBank/DDBJ databases">
        <authorList>
            <person name="Xie J."/>
            <person name="Shen N."/>
        </authorList>
    </citation>
    <scope>NUCLEOTIDE SEQUENCE [LARGE SCALE GENOMIC DNA]</scope>
    <source>
        <strain evidence="2 3">DSM 41681</strain>
    </source>
</reference>
<protein>
    <recommendedName>
        <fullName evidence="4">DUF624 domain-containing protein</fullName>
    </recommendedName>
</protein>
<organism evidence="2 3">
    <name type="scientific">Streptomyces kunmingensis</name>
    <dbReference type="NCBI Taxonomy" id="68225"/>
    <lineage>
        <taxon>Bacteria</taxon>
        <taxon>Bacillati</taxon>
        <taxon>Actinomycetota</taxon>
        <taxon>Actinomycetes</taxon>
        <taxon>Kitasatosporales</taxon>
        <taxon>Streptomycetaceae</taxon>
        <taxon>Streptomyces</taxon>
    </lineage>
</organism>
<keyword evidence="3" id="KW-1185">Reference proteome</keyword>
<evidence type="ECO:0000313" key="2">
    <source>
        <dbReference type="EMBL" id="MEB3965511.1"/>
    </source>
</evidence>
<evidence type="ECO:0000313" key="3">
    <source>
        <dbReference type="Proteomes" id="UP001352223"/>
    </source>
</evidence>
<feature type="transmembrane region" description="Helical" evidence="1">
    <location>
        <begin position="55"/>
        <end position="76"/>
    </location>
</feature>
<comment type="caution">
    <text evidence="2">The sequence shown here is derived from an EMBL/GenBank/DDBJ whole genome shotgun (WGS) entry which is preliminary data.</text>
</comment>
<feature type="transmembrane region" description="Helical" evidence="1">
    <location>
        <begin position="106"/>
        <end position="126"/>
    </location>
</feature>
<evidence type="ECO:0008006" key="4">
    <source>
        <dbReference type="Google" id="ProtNLM"/>
    </source>
</evidence>
<name>A0ABU6CMR4_9ACTN</name>
<feature type="transmembrane region" description="Helical" evidence="1">
    <location>
        <begin position="21"/>
        <end position="49"/>
    </location>
</feature>
<keyword evidence="1" id="KW-1133">Transmembrane helix</keyword>
<sequence>MTGAVRRPARAFGEGPLSRGCALVHTLLTVEVLLLVTLAPGGVGLFLLGGDPGNLPLAAVCLVPVGPGVAAALYALHHRTGDLTELRPARAYWRGLRLNSRAALRIWVPLLAWLTVIAYTLTHFAATGLPGWWAALLAAVGAGALLWGAHAFVLTALFTFRTVDTARLAAYFLLRHGRATLGAASLLIVAGAATLWATEVLPLLLAPLLLLSLLHTGRPIIAETQEDFTV</sequence>
<feature type="transmembrane region" description="Helical" evidence="1">
    <location>
        <begin position="179"/>
        <end position="197"/>
    </location>
</feature>
<accession>A0ABU6CMR4</accession>
<dbReference type="RefSeq" id="WP_324773844.1">
    <property type="nucleotide sequence ID" value="NZ_BAAATS010000006.1"/>
</dbReference>
<proteinExistence type="predicted"/>
<dbReference type="Proteomes" id="UP001352223">
    <property type="component" value="Unassembled WGS sequence"/>
</dbReference>
<gene>
    <name evidence="2" type="ORF">OKJ48_35575</name>
</gene>
<keyword evidence="1" id="KW-0812">Transmembrane</keyword>